<reference evidence="3 4" key="1">
    <citation type="journal article" date="2024" name="bioRxiv">
        <title>A reference genome for Trichogramma kaykai: A tiny desert-dwelling parasitoid wasp with competing sex-ratio distorters.</title>
        <authorList>
            <person name="Culotta J."/>
            <person name="Lindsey A.R."/>
        </authorList>
    </citation>
    <scope>NUCLEOTIDE SEQUENCE [LARGE SCALE GENOMIC DNA]</scope>
    <source>
        <strain evidence="3 4">KSX58</strain>
    </source>
</reference>
<feature type="region of interest" description="Disordered" evidence="2">
    <location>
        <begin position="114"/>
        <end position="142"/>
    </location>
</feature>
<evidence type="ECO:0000313" key="4">
    <source>
        <dbReference type="Proteomes" id="UP001627154"/>
    </source>
</evidence>
<accession>A0ABD2XNN1</accession>
<dbReference type="Proteomes" id="UP001627154">
    <property type="component" value="Unassembled WGS sequence"/>
</dbReference>
<keyword evidence="4" id="KW-1185">Reference proteome</keyword>
<dbReference type="EMBL" id="JBJJXI010000018">
    <property type="protein sequence ID" value="KAL3406604.1"/>
    <property type="molecule type" value="Genomic_DNA"/>
</dbReference>
<evidence type="ECO:0000313" key="3">
    <source>
        <dbReference type="EMBL" id="KAL3406604.1"/>
    </source>
</evidence>
<organism evidence="3 4">
    <name type="scientific">Trichogramma kaykai</name>
    <dbReference type="NCBI Taxonomy" id="54128"/>
    <lineage>
        <taxon>Eukaryota</taxon>
        <taxon>Metazoa</taxon>
        <taxon>Ecdysozoa</taxon>
        <taxon>Arthropoda</taxon>
        <taxon>Hexapoda</taxon>
        <taxon>Insecta</taxon>
        <taxon>Pterygota</taxon>
        <taxon>Neoptera</taxon>
        <taxon>Endopterygota</taxon>
        <taxon>Hymenoptera</taxon>
        <taxon>Apocrita</taxon>
        <taxon>Proctotrupomorpha</taxon>
        <taxon>Chalcidoidea</taxon>
        <taxon>Trichogrammatidae</taxon>
        <taxon>Trichogramma</taxon>
    </lineage>
</organism>
<evidence type="ECO:0000256" key="2">
    <source>
        <dbReference type="SAM" id="MobiDB-lite"/>
    </source>
</evidence>
<protein>
    <submittedName>
        <fullName evidence="3">Uncharacterized protein</fullName>
    </submittedName>
</protein>
<name>A0ABD2XNN1_9HYME</name>
<proteinExistence type="predicted"/>
<comment type="caution">
    <text evidence="3">The sequence shown here is derived from an EMBL/GenBank/DDBJ whole genome shotgun (WGS) entry which is preliminary data.</text>
</comment>
<feature type="coiled-coil region" evidence="1">
    <location>
        <begin position="39"/>
        <end position="84"/>
    </location>
</feature>
<sequence>MEVSPQNIAERRAQLRAYERKTIEFLEIWDEALKEMSRMDGATQNYRQLTEEESKKRQEQCLKVEKARQDLEDHKRRQEAMETLLPRDLVDSDSSAEEMRYEFMQTEKRLRAKTESSKRLLMIDESMPGSSNEEKKRRIDID</sequence>
<gene>
    <name evidence="3" type="ORF">TKK_000765</name>
</gene>
<feature type="compositionally biased region" description="Basic and acidic residues" evidence="2">
    <location>
        <begin position="132"/>
        <end position="142"/>
    </location>
</feature>
<dbReference type="AlphaFoldDB" id="A0ABD2XNN1"/>
<evidence type="ECO:0000256" key="1">
    <source>
        <dbReference type="SAM" id="Coils"/>
    </source>
</evidence>
<keyword evidence="1" id="KW-0175">Coiled coil</keyword>